<feature type="compositionally biased region" description="Basic and acidic residues" evidence="2">
    <location>
        <begin position="289"/>
        <end position="299"/>
    </location>
</feature>
<gene>
    <name evidence="4" type="ORF">DM01DRAFT_313727</name>
</gene>
<feature type="domain" description="CCZ1/INTU/HSP4 first Longin" evidence="3">
    <location>
        <begin position="25"/>
        <end position="155"/>
    </location>
</feature>
<comment type="caution">
    <text evidence="4">The sequence shown here is derived from an EMBL/GenBank/DDBJ whole genome shotgun (WGS) entry which is preliminary data.</text>
</comment>
<sequence length="636" mass="72287">MAIHDTTLIDNGSDAPSLGLTPPVLSYFCVYNPCLSQSEENTKDQILYYTANKVIPADVKMKQVGLAQALVSVASTFSSQPTQNVHSQKNRMVFLQPEPGFWFHMCVELGIHRRQIKDPKGNEKLVTEYLDTELNDHALSGLLQVAYEQFKLLNGTMTWMLYEDDPQDTMPNRQRIRSLMHAIEEFFSSWIWKWDFARLDTLLFGTVFNSVPTQSIHRANYLRLQAVDQRIHQQYPLLHHCLVLDDKGSLIYHSPSLQLLDVRSLRKYILKRWDAYLLEEKKRCQRTMEKQALEKKEKASTYFSKPSQSAPVSSAASIESTTSHTTTLPDLPTNESTSPSPFPDPAHDGEFLTGMIQDLVQDMNGEERTVVKQDIVRVYLDTSSESQPACMDALTEYILIIYKDPGNFLWSFLLPSTNEAQETLGDIDFYTGLEQLVCQPDTRSLMTMISQDVKNMKKKTMAVSKHYKCFYYDHASLDLKSTAVDSQGHVTMHTMSAYGCPRPFVDPPFPNDILLQLLQVKLDFEVSNPCGPGTEEVYTRSTTNHWIIGKRIYHQQPPIASKEYSTPDSDDPPGDDHQAPPDDSPRQDSFHTSTLDAGSDFSEIYLVAAKKDITMADIEDNIQKIIRSLLDVLHTD</sequence>
<dbReference type="GO" id="GO:0035658">
    <property type="term" value="C:Mon1-Ccz1 complex"/>
    <property type="evidence" value="ECO:0007669"/>
    <property type="project" value="InterPro"/>
</dbReference>
<evidence type="ECO:0000256" key="1">
    <source>
        <dbReference type="ARBA" id="ARBA00005352"/>
    </source>
</evidence>
<feature type="region of interest" description="Disordered" evidence="2">
    <location>
        <begin position="289"/>
        <end position="348"/>
    </location>
</feature>
<comment type="similarity">
    <text evidence="1">Belongs to the CCZ1 family.</text>
</comment>
<reference evidence="4 5" key="1">
    <citation type="submission" date="2016-07" db="EMBL/GenBank/DDBJ databases">
        <title>Pervasive Adenine N6-methylation of Active Genes in Fungi.</title>
        <authorList>
            <consortium name="DOE Joint Genome Institute"/>
            <person name="Mondo S.J."/>
            <person name="Dannebaum R.O."/>
            <person name="Kuo R.C."/>
            <person name="Labutti K."/>
            <person name="Haridas S."/>
            <person name="Kuo A."/>
            <person name="Salamov A."/>
            <person name="Ahrendt S.R."/>
            <person name="Lipzen A."/>
            <person name="Sullivan W."/>
            <person name="Andreopoulos W.B."/>
            <person name="Clum A."/>
            <person name="Lindquist E."/>
            <person name="Daum C."/>
            <person name="Ramamoorthy G.K."/>
            <person name="Gryganskyi A."/>
            <person name="Culley D."/>
            <person name="Magnuson J.K."/>
            <person name="James T.Y."/>
            <person name="O'Malley M.A."/>
            <person name="Stajich J.E."/>
            <person name="Spatafora J.W."/>
            <person name="Visel A."/>
            <person name="Grigoriev I.V."/>
        </authorList>
    </citation>
    <scope>NUCLEOTIDE SEQUENCE [LARGE SCALE GENOMIC DNA]</scope>
    <source>
        <strain evidence="4 5">NRRL 3301</strain>
    </source>
</reference>
<organism evidence="4 5">
    <name type="scientific">Hesseltinella vesiculosa</name>
    <dbReference type="NCBI Taxonomy" id="101127"/>
    <lineage>
        <taxon>Eukaryota</taxon>
        <taxon>Fungi</taxon>
        <taxon>Fungi incertae sedis</taxon>
        <taxon>Mucoromycota</taxon>
        <taxon>Mucoromycotina</taxon>
        <taxon>Mucoromycetes</taxon>
        <taxon>Mucorales</taxon>
        <taxon>Cunninghamellaceae</taxon>
        <taxon>Hesseltinella</taxon>
    </lineage>
</organism>
<dbReference type="Proteomes" id="UP000242146">
    <property type="component" value="Unassembled WGS sequence"/>
</dbReference>
<evidence type="ECO:0000313" key="4">
    <source>
        <dbReference type="EMBL" id="ORX45862.1"/>
    </source>
</evidence>
<keyword evidence="5" id="KW-1185">Reference proteome</keyword>
<dbReference type="STRING" id="101127.A0A1X2G5V2"/>
<name>A0A1X2G5V2_9FUNG</name>
<dbReference type="EMBL" id="MCGT01000040">
    <property type="protein sequence ID" value="ORX45862.1"/>
    <property type="molecule type" value="Genomic_DNA"/>
</dbReference>
<dbReference type="AlphaFoldDB" id="A0A1X2G5V2"/>
<dbReference type="Pfam" id="PF19031">
    <property type="entry name" value="Intu_longin_1"/>
    <property type="match status" value="1"/>
</dbReference>
<dbReference type="GO" id="GO:0016192">
    <property type="term" value="P:vesicle-mediated transport"/>
    <property type="evidence" value="ECO:0007669"/>
    <property type="project" value="InterPro"/>
</dbReference>
<dbReference type="PANTHER" id="PTHR13056">
    <property type="entry name" value="VACUOLAR FUSION PROTEIN CCZ1 HOMOLOG-RELATED"/>
    <property type="match status" value="1"/>
</dbReference>
<evidence type="ECO:0000259" key="3">
    <source>
        <dbReference type="Pfam" id="PF19031"/>
    </source>
</evidence>
<evidence type="ECO:0000256" key="2">
    <source>
        <dbReference type="SAM" id="MobiDB-lite"/>
    </source>
</evidence>
<protein>
    <recommendedName>
        <fullName evidence="3">CCZ1/INTU/HSP4 first Longin domain-containing protein</fullName>
    </recommendedName>
</protein>
<feature type="compositionally biased region" description="Polar residues" evidence="2">
    <location>
        <begin position="318"/>
        <end position="339"/>
    </location>
</feature>
<accession>A0A1X2G5V2</accession>
<feature type="region of interest" description="Disordered" evidence="2">
    <location>
        <begin position="560"/>
        <end position="595"/>
    </location>
</feature>
<feature type="compositionally biased region" description="Basic and acidic residues" evidence="2">
    <location>
        <begin position="574"/>
        <end position="589"/>
    </location>
</feature>
<proteinExistence type="inferred from homology"/>
<feature type="compositionally biased region" description="Low complexity" evidence="2">
    <location>
        <begin position="304"/>
        <end position="317"/>
    </location>
</feature>
<dbReference type="OrthoDB" id="240546at2759"/>
<dbReference type="PANTHER" id="PTHR13056:SF0">
    <property type="entry name" value="VACUOLAR FUSION PROTEIN CCZ1 HOMOLOG-RELATED"/>
    <property type="match status" value="1"/>
</dbReference>
<dbReference type="InterPro" id="IPR043987">
    <property type="entry name" value="CCZ1/INTU/HSP4_longin_1"/>
</dbReference>
<evidence type="ECO:0000313" key="5">
    <source>
        <dbReference type="Proteomes" id="UP000242146"/>
    </source>
</evidence>
<dbReference type="InterPro" id="IPR013176">
    <property type="entry name" value="Ccz1"/>
</dbReference>